<dbReference type="InterPro" id="IPR026341">
    <property type="entry name" value="T9SS_type_B"/>
</dbReference>
<organism evidence="3 4">
    <name type="scientific">Mariniflexile fucanivorans</name>
    <dbReference type="NCBI Taxonomy" id="264023"/>
    <lineage>
        <taxon>Bacteria</taxon>
        <taxon>Pseudomonadati</taxon>
        <taxon>Bacteroidota</taxon>
        <taxon>Flavobacteriia</taxon>
        <taxon>Flavobacteriales</taxon>
        <taxon>Flavobacteriaceae</taxon>
        <taxon>Mariniflexile</taxon>
    </lineage>
</organism>
<dbReference type="Pfam" id="PF13585">
    <property type="entry name" value="CHU_C"/>
    <property type="match status" value="1"/>
</dbReference>
<keyword evidence="1" id="KW-0732">Signal</keyword>
<name>A0A4R1RRY8_9FLAO</name>
<dbReference type="EMBL" id="SLUP01000001">
    <property type="protein sequence ID" value="TCL69059.1"/>
    <property type="molecule type" value="Genomic_DNA"/>
</dbReference>
<gene>
    <name evidence="3" type="ORF">EV196_101490</name>
</gene>
<dbReference type="NCBIfam" id="TIGR04131">
    <property type="entry name" value="Bac_Flav_CTERM"/>
    <property type="match status" value="1"/>
</dbReference>
<sequence length="1731" mass="181573">MITKPLFRNAFKIVSFVFVSLWSAYSSFAQCPTISDPNPAPICNASGYSFANLSADYASGAVWYSAATGGIRYNSTQLVSQGTYYAGNDAGNCGTRQSINITFQVNPVPPGGSLDKFYCSNDNATIQDYIDDTLLAYVPVGGSVNVYYDLALTNQANTTDVIVNGIVNYYIVFSDASTPTPCTSQIKIGKSIQSISPSDPTPAPNQEFCSDSNPTIGDLDPGTTGLYNWYDQVDAFGDPIPPILTASQPLANGTYYVQINDTFCDSNAIPVTVNIDTPVEPGTPASLEYCDDSLPISDFNLFDELGGTKVTTGSWSGPLVTSGGYLGTVNISTLTTAGEYRFTYTVPSMGFCPDGVATVTIRVNKTLSSGTVSTANPASICVVDLPSAFDLSTLLDNEDPNGQWTLGLSSSDPVVSNPIDLTGFAPATYNFTYTQNLLNPCTDQSTTVQVVVLPNPNAGIADNKTFCENELVANSPFNLFDALDGSQDNNLGTWRDASDTIISNSLDLATLTVAGSPYSFNYTIDNGSCSDTEIITIAIEPAPESGTSNAPIAFCEGSAPSSYNLFDLLTDEDQTGTWYSGLDNTGAVVSNPIDLSGLTPGDYNFTFDVDAIGSCDDVLVTVMVTINPLPNTGTPTPAVFCENDLVANSPLNLFGQLAGEDAGGTWTDDNTTGALTGSDVNLNSLTIGVFNFTYTITDVNGCTNSSTVVITVEDSPESGTSNAPIAFCEGSAPSSYNLFDLLTDEDQTGTWYSGLDNTGTVVSNPIDLSGLTPGDYNFTFDVDALGSCDDVLVTVMVTINPLPNTGTPTPAVFCENDLAANSPLNLFGQLAGEDAGGTWTDDNTTGALTGSDVNLNSLTIGVFNFTYTITDVNGCTNSSTVVITVEDSPESGTSNAPIAFCEGSAPSSYNLFDLLTDEDQTGTWYSGLDNTGTVVSNPIDLSGLTPGDYNFTFDVDAIGSCDDVLVTVMVTINPLPNTGTPTPAVFCENDLAANSPLNLFGQLAGEDAGGTWTDDNTTGALTGSDVNLNSLTIGVFNFTYTITDVNGCTNSSTVVITVEDAPESGTANAPFEFCVAEIRTGQTYNLFDLLTGEDQTGIWSDDDSSLALSGNLVTLDGLASGTYNFTYDVDAIGSCDDVLVTVTIIINDSTSPTASPTQEFCDSATIANLTAAGTTIQWYDNATGGTALLGTTSLINGEDYFATQTDATSGCESSVRTLVTATIYQSPKSGIALPIIACNNNNTIDLFIGLDGTQDAGGIWNNNDGVGILTGSTFDATGVIPGNYQFTYMVTASAPCVDSSTIVTVTIEGPLNAGTNNTLDVCSNNGTTDLFTLIGSADTGGTWSPAMASGTGVFDPLVDAPGKYIYTLTNACGTDTSEVEVSVTLAPNAGNSNTAAICVIDGPIDLFSYLGTSAQNGGTWSPALPSGSGVFDPNTDSQGIYTYTVAATSPCAPDSSAQITVIVSDSPQIVVLDSNPSFCLVNNPTVADLTLSIQPTGTVNWYTDATLATPLAESTALVDGEDYFATQTTGSGCESSESVEINVTINDTPTPTLKDANKEYCINNDPTINDLTLNIAEHITSTNNVVWYDASTDGTTISDSETLTNLTTYYAALIDAASGCESSVRLAVTPDLTSCGELFLPDGFSPNGDGINDTYEVNNLDILYPKFEMEIYNRYGNMVYKGNASSPRFNGISNQARTLIKGDLPVGMYYYIFIFNDGENKPKQGHLYLSR</sequence>
<dbReference type="Proteomes" id="UP000295455">
    <property type="component" value="Unassembled WGS sequence"/>
</dbReference>
<dbReference type="Pfam" id="PF19081">
    <property type="entry name" value="Ig_7"/>
    <property type="match status" value="3"/>
</dbReference>
<evidence type="ECO:0000313" key="3">
    <source>
        <dbReference type="EMBL" id="TCL69059.1"/>
    </source>
</evidence>
<keyword evidence="4" id="KW-1185">Reference proteome</keyword>
<protein>
    <submittedName>
        <fullName evidence="3">Gliding motility-associated-like protein</fullName>
    </submittedName>
</protein>
<feature type="domain" description="Ig-like" evidence="2">
    <location>
        <begin position="1151"/>
        <end position="1223"/>
    </location>
</feature>
<reference evidence="3 4" key="1">
    <citation type="submission" date="2019-03" db="EMBL/GenBank/DDBJ databases">
        <title>Genomic Encyclopedia of Type Strains, Phase IV (KMG-IV): sequencing the most valuable type-strain genomes for metagenomic binning, comparative biology and taxonomic classification.</title>
        <authorList>
            <person name="Goeker M."/>
        </authorList>
    </citation>
    <scope>NUCLEOTIDE SEQUENCE [LARGE SCALE GENOMIC DNA]</scope>
    <source>
        <strain evidence="3 4">DSM 18792</strain>
    </source>
</reference>
<dbReference type="InterPro" id="IPR044023">
    <property type="entry name" value="Ig_7"/>
</dbReference>
<evidence type="ECO:0000259" key="2">
    <source>
        <dbReference type="Pfam" id="PF19081"/>
    </source>
</evidence>
<feature type="domain" description="Ig-like" evidence="2">
    <location>
        <begin position="1550"/>
        <end position="1629"/>
    </location>
</feature>
<dbReference type="OrthoDB" id="1236981at2"/>
<feature type="signal peptide" evidence="1">
    <location>
        <begin position="1"/>
        <end position="29"/>
    </location>
</feature>
<evidence type="ECO:0000256" key="1">
    <source>
        <dbReference type="SAM" id="SignalP"/>
    </source>
</evidence>
<feature type="domain" description="Ig-like" evidence="2">
    <location>
        <begin position="1470"/>
        <end position="1546"/>
    </location>
</feature>
<proteinExistence type="predicted"/>
<dbReference type="RefSeq" id="WP_132214502.1">
    <property type="nucleotide sequence ID" value="NZ_SLUP01000001.1"/>
</dbReference>
<evidence type="ECO:0000313" key="4">
    <source>
        <dbReference type="Proteomes" id="UP000295455"/>
    </source>
</evidence>
<comment type="caution">
    <text evidence="3">The sequence shown here is derived from an EMBL/GenBank/DDBJ whole genome shotgun (WGS) entry which is preliminary data.</text>
</comment>
<accession>A0A4R1RRY8</accession>
<feature type="chain" id="PRO_5020227541" evidence="1">
    <location>
        <begin position="30"/>
        <end position="1731"/>
    </location>
</feature>